<protein>
    <recommendedName>
        <fullName evidence="5">Alpha-L-fucosidase 2</fullName>
    </recommendedName>
</protein>
<evidence type="ECO:0008006" key="5">
    <source>
        <dbReference type="Google" id="ProtNLM"/>
    </source>
</evidence>
<name>A0ABS4BTF3_9FLAO</name>
<proteinExistence type="predicted"/>
<feature type="domain" description="Alpha fucosidase A-like C-terminal" evidence="1">
    <location>
        <begin position="627"/>
        <end position="721"/>
    </location>
</feature>
<reference evidence="3 4" key="1">
    <citation type="submission" date="2021-04" db="EMBL/GenBank/DDBJ databases">
        <title>Mariniflexile gromovii gen. nov., sp. nov., a gliding bacterium isolated from the sea urchin Strongylocentrotus intermedius.</title>
        <authorList>
            <person name="Ko S."/>
            <person name="Le V."/>
            <person name="Ahn C.-Y."/>
            <person name="Oh H.-M."/>
        </authorList>
    </citation>
    <scope>NUCLEOTIDE SEQUENCE [LARGE SCALE GENOMIC DNA]</scope>
    <source>
        <strain evidence="3 4">KCTC 12570</strain>
    </source>
</reference>
<dbReference type="InterPro" id="IPR008928">
    <property type="entry name" value="6-hairpin_glycosidase_sf"/>
</dbReference>
<dbReference type="InterPro" id="IPR049053">
    <property type="entry name" value="AFCA-like_C"/>
</dbReference>
<comment type="caution">
    <text evidence="3">The sequence shown here is derived from an EMBL/GenBank/DDBJ whole genome shotgun (WGS) entry which is preliminary data.</text>
</comment>
<evidence type="ECO:0000313" key="4">
    <source>
        <dbReference type="Proteomes" id="UP000670776"/>
    </source>
</evidence>
<sequence>MMKNNSFLKSIFFIIFIGVVVTVNGQESNKIDWPNFMAQHDLIWEEIPLQWNEGAFTGNGQVGMMIYATMEDNRIDFHMGRQDVTDHRGAPDKKTSMGVKGTGLYDFSRLDVGRMALYPVGKIQSASIRQDLWNAEVRGTIYTDLGEITFRAFTPYDRMMNVIEIHSTEKKQNKKLSYRWEWMAGNPITPRVYAKPDHPHTLNYKPNPNPIVKSEKGISICTQPLLAGGDYATAWTENKTSENNSTLYVSIANEVPKADVSEKVAIKTINDAKAATLKNIESAHRNWWHNYYQKSFITMPDAKMESFYWIQIYKMATCSRADGPALDLMGPFYKNTGWPSLWWNLNVQLTYWPFNTSNHLDIAENFINLIDDHFDYMIENKSGSNLGDFAWATHNYWLYFKYKGDDEAIQNKWVPKAKEILERYKQKMVRNSEGKIELSPMGSPEYMGFKSFPNTNYNLAILRWLLNALIESNTRFNTAATEIDQWKETLKDLIDYPVDENGLMIGSNQPVDISHRHYSHLLALYPLFQLNPDSEKDRELVDKSVVHWHKIENGKGLVGYSYTGAASLYAALGRGNDANGLLQSFLDGKIGTALLLANTFYMEGDGKNPVIETPLSAAASVMELQLQSWGDKIRVFPAIPDSWDRASFKNLRASGGFLVSANRQEKQTQWVSVTSLVGKPCVIKVPDWEEAYQISEGTKIKIEKISENEFAIDLKKGETIVLASNQRLKDISIIPIMHSKSEINQYGVKKGKSLKYRMEYTVPEFKYKK</sequence>
<gene>
    <name evidence="3" type="ORF">J8H85_08535</name>
</gene>
<dbReference type="InterPro" id="IPR054363">
    <property type="entry name" value="GH95_cat"/>
</dbReference>
<dbReference type="PANTHER" id="PTHR31084:SF0">
    <property type="entry name" value="ALPHA-L-FUCOSIDASE 2"/>
    <property type="match status" value="1"/>
</dbReference>
<keyword evidence="4" id="KW-1185">Reference proteome</keyword>
<dbReference type="SUPFAM" id="SSF48208">
    <property type="entry name" value="Six-hairpin glycosidases"/>
    <property type="match status" value="1"/>
</dbReference>
<dbReference type="PANTHER" id="PTHR31084">
    <property type="entry name" value="ALPHA-L-FUCOSIDASE 2"/>
    <property type="match status" value="1"/>
</dbReference>
<evidence type="ECO:0000259" key="1">
    <source>
        <dbReference type="Pfam" id="PF21307"/>
    </source>
</evidence>
<accession>A0ABS4BTF3</accession>
<dbReference type="RefSeq" id="WP_209654570.1">
    <property type="nucleotide sequence ID" value="NZ_JAGJCB010000006.1"/>
</dbReference>
<dbReference type="Proteomes" id="UP000670776">
    <property type="component" value="Unassembled WGS sequence"/>
</dbReference>
<evidence type="ECO:0000259" key="2">
    <source>
        <dbReference type="Pfam" id="PF22124"/>
    </source>
</evidence>
<feature type="domain" description="Glycosyl hydrolase family 95 catalytic" evidence="2">
    <location>
        <begin position="386"/>
        <end position="600"/>
    </location>
</feature>
<dbReference type="EMBL" id="JAGJCB010000006">
    <property type="protein sequence ID" value="MBP0903875.1"/>
    <property type="molecule type" value="Genomic_DNA"/>
</dbReference>
<dbReference type="InterPro" id="IPR012341">
    <property type="entry name" value="6hp_glycosidase-like_sf"/>
</dbReference>
<dbReference type="Pfam" id="PF21307">
    <property type="entry name" value="Glyco_hydro_95_C"/>
    <property type="match status" value="1"/>
</dbReference>
<dbReference type="Gene3D" id="1.50.10.10">
    <property type="match status" value="2"/>
</dbReference>
<organism evidence="3 4">
    <name type="scientific">Mariniflexile gromovii</name>
    <dbReference type="NCBI Taxonomy" id="362523"/>
    <lineage>
        <taxon>Bacteria</taxon>
        <taxon>Pseudomonadati</taxon>
        <taxon>Bacteroidota</taxon>
        <taxon>Flavobacteriia</taxon>
        <taxon>Flavobacteriales</taxon>
        <taxon>Flavobacteriaceae</taxon>
        <taxon>Mariniflexile</taxon>
    </lineage>
</organism>
<evidence type="ECO:0000313" key="3">
    <source>
        <dbReference type="EMBL" id="MBP0903875.1"/>
    </source>
</evidence>
<dbReference type="Pfam" id="PF22124">
    <property type="entry name" value="Glyco_hydro_95_cat"/>
    <property type="match status" value="1"/>
</dbReference>